<evidence type="ECO:0000256" key="7">
    <source>
        <dbReference type="HAMAP-Rule" id="MF_01107"/>
    </source>
</evidence>
<dbReference type="Gene3D" id="3.90.1150.10">
    <property type="entry name" value="Aspartate Aminotransferase, domain 1"/>
    <property type="match status" value="1"/>
</dbReference>
<evidence type="ECO:0000256" key="6">
    <source>
        <dbReference type="ARBA" id="ARBA00022898"/>
    </source>
</evidence>
<keyword evidence="6 7" id="KW-0663">Pyridoxal phosphate</keyword>
<feature type="binding site" evidence="7">
    <location>
        <position position="288"/>
    </location>
    <ligand>
        <name>pyridoxal 5'-phosphate</name>
        <dbReference type="ChEBI" id="CHEBI:597326"/>
    </ligand>
</feature>
<keyword evidence="4 7" id="KW-0028">Amino-acid biosynthesis</keyword>
<comment type="miscellaneous">
    <text evidence="7">May also have succinyldiaminopimelate aminotransferase activity, thus carrying out the corresponding step in lysine biosynthesis.</text>
</comment>
<accession>A0A5R9PBM0</accession>
<dbReference type="InterPro" id="IPR004636">
    <property type="entry name" value="AcOrn/SuccOrn_fam"/>
</dbReference>
<dbReference type="CDD" id="cd00610">
    <property type="entry name" value="OAT_like"/>
    <property type="match status" value="1"/>
</dbReference>
<comment type="subunit">
    <text evidence="7">Homodimer.</text>
</comment>
<feature type="binding site" evidence="7">
    <location>
        <begin position="230"/>
        <end position="233"/>
    </location>
    <ligand>
        <name>pyridoxal 5'-phosphate</name>
        <dbReference type="ChEBI" id="CHEBI:597326"/>
    </ligand>
</feature>
<dbReference type="InterPro" id="IPR015422">
    <property type="entry name" value="PyrdxlP-dep_Trfase_small"/>
</dbReference>
<organism evidence="8 9">
    <name type="scientific">Thermomonas fusca</name>
    <dbReference type="NCBI Taxonomy" id="215690"/>
    <lineage>
        <taxon>Bacteria</taxon>
        <taxon>Pseudomonadati</taxon>
        <taxon>Pseudomonadota</taxon>
        <taxon>Gammaproteobacteria</taxon>
        <taxon>Lysobacterales</taxon>
        <taxon>Lysobacteraceae</taxon>
        <taxon>Thermomonas</taxon>
    </lineage>
</organism>
<evidence type="ECO:0000256" key="4">
    <source>
        <dbReference type="ARBA" id="ARBA00022605"/>
    </source>
</evidence>
<feature type="binding site" evidence="7">
    <location>
        <position position="287"/>
    </location>
    <ligand>
        <name>N(2)-acetyl-L-ornithine</name>
        <dbReference type="ChEBI" id="CHEBI:57805"/>
    </ligand>
</feature>
<dbReference type="GO" id="GO:0005737">
    <property type="term" value="C:cytoplasm"/>
    <property type="evidence" value="ECO:0007669"/>
    <property type="project" value="UniProtKB-SubCell"/>
</dbReference>
<evidence type="ECO:0000313" key="8">
    <source>
        <dbReference type="EMBL" id="TLX20875.1"/>
    </source>
</evidence>
<dbReference type="PROSITE" id="PS00600">
    <property type="entry name" value="AA_TRANSFER_CLASS_3"/>
    <property type="match status" value="1"/>
</dbReference>
<keyword evidence="3 7" id="KW-0032">Aminotransferase</keyword>
<dbReference type="GO" id="GO:0006526">
    <property type="term" value="P:L-arginine biosynthetic process"/>
    <property type="evidence" value="ECO:0007669"/>
    <property type="project" value="UniProtKB-UniRule"/>
</dbReference>
<comment type="similarity">
    <text evidence="7">Belongs to the class-III pyridoxal-phosphate-dependent aminotransferase family. ArgD subfamily.</text>
</comment>
<reference evidence="8 9" key="1">
    <citation type="submission" date="2019-04" db="EMBL/GenBank/DDBJ databases">
        <authorList>
            <person name="Grouzdev D.S."/>
            <person name="Nazina T.N."/>
        </authorList>
    </citation>
    <scope>NUCLEOTIDE SEQUENCE [LARGE SCALE GENOMIC DNA]</scope>
    <source>
        <strain evidence="8 9">SHC 3-19</strain>
    </source>
</reference>
<dbReference type="EMBL" id="SROY01000006">
    <property type="protein sequence ID" value="TLX20875.1"/>
    <property type="molecule type" value="Genomic_DNA"/>
</dbReference>
<dbReference type="InterPro" id="IPR015421">
    <property type="entry name" value="PyrdxlP-dep_Trfase_major"/>
</dbReference>
<dbReference type="InterPro" id="IPR005814">
    <property type="entry name" value="Aminotrans_3"/>
</dbReference>
<dbReference type="GO" id="GO:0042802">
    <property type="term" value="F:identical protein binding"/>
    <property type="evidence" value="ECO:0007669"/>
    <property type="project" value="TreeGrafter"/>
</dbReference>
<proteinExistence type="inferred from homology"/>
<dbReference type="GO" id="GO:0003992">
    <property type="term" value="F:N2-acetyl-L-ornithine:2-oxoglutarate 5-aminotransferase activity"/>
    <property type="evidence" value="ECO:0007669"/>
    <property type="project" value="UniProtKB-UniRule"/>
</dbReference>
<dbReference type="EC" id="2.6.1.11" evidence="7"/>
<keyword evidence="9" id="KW-1185">Reference proteome</keyword>
<dbReference type="InterPro" id="IPR049704">
    <property type="entry name" value="Aminotrans_3_PPA_site"/>
</dbReference>
<comment type="catalytic activity">
    <reaction evidence="7">
        <text>N(2)-acetyl-L-ornithine + 2-oxoglutarate = N-acetyl-L-glutamate 5-semialdehyde + L-glutamate</text>
        <dbReference type="Rhea" id="RHEA:18049"/>
        <dbReference type="ChEBI" id="CHEBI:16810"/>
        <dbReference type="ChEBI" id="CHEBI:29123"/>
        <dbReference type="ChEBI" id="CHEBI:29985"/>
        <dbReference type="ChEBI" id="CHEBI:57805"/>
        <dbReference type="EC" id="2.6.1.11"/>
    </reaction>
</comment>
<dbReference type="InterPro" id="IPR015424">
    <property type="entry name" value="PyrdxlP-dep_Trfase"/>
</dbReference>
<dbReference type="Proteomes" id="UP000308508">
    <property type="component" value="Unassembled WGS sequence"/>
</dbReference>
<dbReference type="PANTHER" id="PTHR11986">
    <property type="entry name" value="AMINOTRANSFERASE CLASS III"/>
    <property type="match status" value="1"/>
</dbReference>
<dbReference type="HAMAP" id="MF_01107">
    <property type="entry name" value="ArgD_aminotrans_3"/>
    <property type="match status" value="1"/>
</dbReference>
<evidence type="ECO:0000256" key="2">
    <source>
        <dbReference type="ARBA" id="ARBA00022571"/>
    </source>
</evidence>
<evidence type="ECO:0000313" key="9">
    <source>
        <dbReference type="Proteomes" id="UP000308508"/>
    </source>
</evidence>
<sequence>MARDTSVEELLALGRDVLLPVYRQREMILERGQGARVWDSEGGEYVDFGAGIAVCSLGHCNPELTAALVEQAGRLWHTSNVFYSEPPLRLAQELVAASRFAERAFLCNSGAEANEAAIKLVRKWAASHGRGPERRVIVTFRGSFHGRTLAAVTATAQPKYQEGFDPLPGGFRYVDFNDIAQLEAAMVGGDVAAVMLEPVQGEGGVMPAAPGYLQAVRALCDRHDALLVLDEIQCGMGRSGALFAHWQDGVTPDIVTLAKALGGGMPIGALLAGPKVAQAMQFGAHGTTFGGNPLASAVARVALRRLGSAEIAANVAKQSQAIRDGIEAINRDLGLFAEVRGRGLMLGAVLKPEHAGKAGAIGDLAAAHGLLLLQAGPDVLRFVPALNIGDADVAEGLARLRKALEVFVAG</sequence>
<comment type="caution">
    <text evidence="8">The sequence shown here is derived from an EMBL/GenBank/DDBJ whole genome shotgun (WGS) entry which is preliminary data.</text>
</comment>
<dbReference type="GO" id="GO:0030170">
    <property type="term" value="F:pyridoxal phosphate binding"/>
    <property type="evidence" value="ECO:0007669"/>
    <property type="project" value="InterPro"/>
</dbReference>
<dbReference type="InterPro" id="IPR050103">
    <property type="entry name" value="Class-III_PLP-dep_AT"/>
</dbReference>
<comment type="cofactor">
    <cofactor evidence="7">
        <name>pyridoxal 5'-phosphate</name>
        <dbReference type="ChEBI" id="CHEBI:597326"/>
    </cofactor>
    <text evidence="7">Binds 1 pyridoxal phosphate per subunit.</text>
</comment>
<comment type="subcellular location">
    <subcellularLocation>
        <location evidence="7">Cytoplasm</location>
    </subcellularLocation>
</comment>
<dbReference type="RefSeq" id="WP_138349479.1">
    <property type="nucleotide sequence ID" value="NZ_SROY01000006.1"/>
</dbReference>
<gene>
    <name evidence="7" type="primary">argD</name>
    <name evidence="8" type="ORF">E5S66_11725</name>
</gene>
<feature type="binding site" evidence="7">
    <location>
        <begin position="110"/>
        <end position="111"/>
    </location>
    <ligand>
        <name>pyridoxal 5'-phosphate</name>
        <dbReference type="ChEBI" id="CHEBI:597326"/>
    </ligand>
</feature>
<dbReference type="NCBIfam" id="NF002325">
    <property type="entry name" value="PRK01278.1"/>
    <property type="match status" value="1"/>
</dbReference>
<dbReference type="NCBIfam" id="TIGR00707">
    <property type="entry name" value="argD"/>
    <property type="match status" value="1"/>
</dbReference>
<name>A0A5R9PBM0_9GAMM</name>
<feature type="binding site" evidence="7">
    <location>
        <position position="147"/>
    </location>
    <ligand>
        <name>N(2)-acetyl-L-ornithine</name>
        <dbReference type="ChEBI" id="CHEBI:57805"/>
    </ligand>
</feature>
<keyword evidence="1 7" id="KW-0963">Cytoplasm</keyword>
<dbReference type="Pfam" id="PF00202">
    <property type="entry name" value="Aminotran_3"/>
    <property type="match status" value="1"/>
</dbReference>
<dbReference type="Gene3D" id="3.40.640.10">
    <property type="entry name" value="Type I PLP-dependent aspartate aminotransferase-like (Major domain)"/>
    <property type="match status" value="1"/>
</dbReference>
<dbReference type="UniPathway" id="UPA00068">
    <property type="reaction ID" value="UER00109"/>
</dbReference>
<comment type="pathway">
    <text evidence="7">Amino-acid biosynthesis; L-arginine biosynthesis; N(2)-acetyl-L-ornithine from L-glutamate: step 4/4.</text>
</comment>
<keyword evidence="5 7" id="KW-0808">Transferase</keyword>
<dbReference type="SUPFAM" id="SSF53383">
    <property type="entry name" value="PLP-dependent transferases"/>
    <property type="match status" value="1"/>
</dbReference>
<dbReference type="PANTHER" id="PTHR11986:SF113">
    <property type="entry name" value="SUCCINYLORNITHINE TRANSAMINASE"/>
    <property type="match status" value="1"/>
</dbReference>
<dbReference type="FunFam" id="3.40.640.10:FF:000117">
    <property type="entry name" value="Acetylornithine aminotransferase"/>
    <property type="match status" value="1"/>
</dbReference>
<evidence type="ECO:0000256" key="1">
    <source>
        <dbReference type="ARBA" id="ARBA00022490"/>
    </source>
</evidence>
<dbReference type="NCBIfam" id="NF003397">
    <property type="entry name" value="PRK04612.1"/>
    <property type="match status" value="1"/>
</dbReference>
<feature type="modified residue" description="N6-(pyridoxal phosphate)lysine" evidence="7">
    <location>
        <position position="259"/>
    </location>
</feature>
<dbReference type="PIRSF" id="PIRSF000521">
    <property type="entry name" value="Transaminase_4ab_Lys_Orn"/>
    <property type="match status" value="1"/>
</dbReference>
<keyword evidence="2 7" id="KW-0055">Arginine biosynthesis</keyword>
<protein>
    <recommendedName>
        <fullName evidence="7">Acetylornithine aminotransferase</fullName>
        <shortName evidence="7">ACOAT</shortName>
        <ecNumber evidence="7">2.6.1.11</ecNumber>
    </recommendedName>
</protein>
<dbReference type="STRING" id="1123377.GCA_000423885_01530"/>
<dbReference type="AlphaFoldDB" id="A0A5R9PBM0"/>
<feature type="binding site" evidence="7">
    <location>
        <position position="144"/>
    </location>
    <ligand>
        <name>pyridoxal 5'-phosphate</name>
        <dbReference type="ChEBI" id="CHEBI:597326"/>
    </ligand>
</feature>
<evidence type="ECO:0000256" key="3">
    <source>
        <dbReference type="ARBA" id="ARBA00022576"/>
    </source>
</evidence>
<evidence type="ECO:0000256" key="5">
    <source>
        <dbReference type="ARBA" id="ARBA00022679"/>
    </source>
</evidence>